<proteinExistence type="predicted"/>
<accession>A0A0F3L1Q1</accession>
<reference evidence="2 3" key="1">
    <citation type="submission" date="2015-03" db="EMBL/GenBank/DDBJ databases">
        <title>Draft genome sequence of Luteibacter yeojuensis strain SU11.</title>
        <authorList>
            <person name="Sulaiman J."/>
            <person name="Priya K."/>
            <person name="Chan K.-G."/>
        </authorList>
    </citation>
    <scope>NUCLEOTIDE SEQUENCE [LARGE SCALE GENOMIC DNA]</scope>
    <source>
        <strain evidence="2 3">SU11</strain>
    </source>
</reference>
<dbReference type="RefSeq" id="WP_045827655.1">
    <property type="nucleotide sequence ID" value="NZ_JZRB01000001.1"/>
</dbReference>
<name>A0A0F3L1Q1_9GAMM</name>
<protein>
    <recommendedName>
        <fullName evidence="4">Lipoprotein</fullName>
    </recommendedName>
</protein>
<dbReference type="EMBL" id="JZRB01000001">
    <property type="protein sequence ID" value="KJV37408.1"/>
    <property type="molecule type" value="Genomic_DNA"/>
</dbReference>
<dbReference type="PATRIC" id="fig|345309.4.peg.170"/>
<dbReference type="AlphaFoldDB" id="A0A0F3L1Q1"/>
<keyword evidence="3" id="KW-1185">Reference proteome</keyword>
<organism evidence="2 3">
    <name type="scientific">Luteibacter yeojuensis</name>
    <dbReference type="NCBI Taxonomy" id="345309"/>
    <lineage>
        <taxon>Bacteria</taxon>
        <taxon>Pseudomonadati</taxon>
        <taxon>Pseudomonadota</taxon>
        <taxon>Gammaproteobacteria</taxon>
        <taxon>Lysobacterales</taxon>
        <taxon>Rhodanobacteraceae</taxon>
        <taxon>Luteibacter</taxon>
    </lineage>
</organism>
<keyword evidence="1" id="KW-0732">Signal</keyword>
<gene>
    <name evidence="2" type="ORF">VI08_00830</name>
</gene>
<evidence type="ECO:0000313" key="3">
    <source>
        <dbReference type="Proteomes" id="UP000033651"/>
    </source>
</evidence>
<sequence length="140" mass="15503">MRRLALPTLALALAMAASLTGCASTKRDDALTRTLMRYASAIRWGDFASAQGFVDKDYAAAHPMSSVEQARLGQLRVTAYDEGGGPQPDGENEVVQTVQISVVNVNNQAERSIVDHQRWHYDREKDRWSLMTGLPDFSPH</sequence>
<dbReference type="OrthoDB" id="6196416at2"/>
<dbReference type="PROSITE" id="PS51257">
    <property type="entry name" value="PROKAR_LIPOPROTEIN"/>
    <property type="match status" value="1"/>
</dbReference>
<feature type="chain" id="PRO_5002463321" description="Lipoprotein" evidence="1">
    <location>
        <begin position="24"/>
        <end position="140"/>
    </location>
</feature>
<comment type="caution">
    <text evidence="2">The sequence shown here is derived from an EMBL/GenBank/DDBJ whole genome shotgun (WGS) entry which is preliminary data.</text>
</comment>
<evidence type="ECO:0000256" key="1">
    <source>
        <dbReference type="SAM" id="SignalP"/>
    </source>
</evidence>
<feature type="signal peptide" evidence="1">
    <location>
        <begin position="1"/>
        <end position="23"/>
    </location>
</feature>
<evidence type="ECO:0008006" key="4">
    <source>
        <dbReference type="Google" id="ProtNLM"/>
    </source>
</evidence>
<evidence type="ECO:0000313" key="2">
    <source>
        <dbReference type="EMBL" id="KJV37408.1"/>
    </source>
</evidence>
<dbReference type="Proteomes" id="UP000033651">
    <property type="component" value="Unassembled WGS sequence"/>
</dbReference>